<accession>A0A2B7Y091</accession>
<dbReference type="AlphaFoldDB" id="A0A2B7Y091"/>
<dbReference type="InterPro" id="IPR055343">
    <property type="entry name" value="CREG_beta-barrel"/>
</dbReference>
<dbReference type="SUPFAM" id="SSF50475">
    <property type="entry name" value="FMN-binding split barrel"/>
    <property type="match status" value="1"/>
</dbReference>
<feature type="chain" id="PRO_5012857890" description="CREG-like beta-barrel domain-containing protein" evidence="1">
    <location>
        <begin position="21"/>
        <end position="288"/>
    </location>
</feature>
<dbReference type="EMBL" id="PDNB01000033">
    <property type="protein sequence ID" value="PGH14615.1"/>
    <property type="molecule type" value="Genomic_DNA"/>
</dbReference>
<dbReference type="Gene3D" id="2.30.110.10">
    <property type="entry name" value="Electron Transport, Fmn-binding Protein, Chain A"/>
    <property type="match status" value="1"/>
</dbReference>
<sequence>MRSPNIVALSSFLLLSLAAAYPSSMRADANKPDNSIIDLVAQVPISPKEKTGFFQPIETATNLNDDDDPVPKPDYTFPSWDTAHLRARRLLALSTTGVLSTVYPHSSSVHRSSLKGVPVGLPDYIADCANGPDSELANLLGPGNPLILALNVGTTFRNTKAGSNISLSIDWWHQGASKAGNNVSLASLPRLSLLGYLEPLNDLPDTSRKAVEKCFLDSHSDAAWWLPGHENAAHSGYWARMVVEEAFWIGGFGDRARIGWLVPDTWRSVTKHGENGKQGWADVKLPGE</sequence>
<evidence type="ECO:0000313" key="3">
    <source>
        <dbReference type="EMBL" id="PGH14615.1"/>
    </source>
</evidence>
<dbReference type="InterPro" id="IPR012349">
    <property type="entry name" value="Split_barrel_FMN-bd"/>
</dbReference>
<dbReference type="OrthoDB" id="2138282at2759"/>
<name>A0A2B7Y091_9EURO</name>
<keyword evidence="4" id="KW-1185">Reference proteome</keyword>
<organism evidence="3 4">
    <name type="scientific">Helicocarpus griseus UAMH5409</name>
    <dbReference type="NCBI Taxonomy" id="1447875"/>
    <lineage>
        <taxon>Eukaryota</taxon>
        <taxon>Fungi</taxon>
        <taxon>Dikarya</taxon>
        <taxon>Ascomycota</taxon>
        <taxon>Pezizomycotina</taxon>
        <taxon>Eurotiomycetes</taxon>
        <taxon>Eurotiomycetidae</taxon>
        <taxon>Onygenales</taxon>
        <taxon>Ajellomycetaceae</taxon>
        <taxon>Helicocarpus</taxon>
    </lineage>
</organism>
<dbReference type="PANTHER" id="PTHR37273">
    <property type="entry name" value="CHROMOSOME 8, WHOLE GENOME SHOTGUN SEQUENCE"/>
    <property type="match status" value="1"/>
</dbReference>
<dbReference type="STRING" id="1447875.A0A2B7Y091"/>
<dbReference type="Pfam" id="PF13883">
    <property type="entry name" value="CREG_beta-barrel"/>
    <property type="match status" value="1"/>
</dbReference>
<dbReference type="Proteomes" id="UP000223968">
    <property type="component" value="Unassembled WGS sequence"/>
</dbReference>
<evidence type="ECO:0000313" key="4">
    <source>
        <dbReference type="Proteomes" id="UP000223968"/>
    </source>
</evidence>
<proteinExistence type="predicted"/>
<feature type="signal peptide" evidence="1">
    <location>
        <begin position="1"/>
        <end position="20"/>
    </location>
</feature>
<comment type="caution">
    <text evidence="3">The sequence shown here is derived from an EMBL/GenBank/DDBJ whole genome shotgun (WGS) entry which is preliminary data.</text>
</comment>
<protein>
    <recommendedName>
        <fullName evidence="2">CREG-like beta-barrel domain-containing protein</fullName>
    </recommendedName>
</protein>
<gene>
    <name evidence="3" type="ORF">AJ79_02950</name>
</gene>
<keyword evidence="1" id="KW-0732">Signal</keyword>
<evidence type="ECO:0000259" key="2">
    <source>
        <dbReference type="Pfam" id="PF13883"/>
    </source>
</evidence>
<dbReference type="PANTHER" id="PTHR37273:SF1">
    <property type="entry name" value="ADL397C-AP"/>
    <property type="match status" value="1"/>
</dbReference>
<feature type="domain" description="CREG-like beta-barrel" evidence="2">
    <location>
        <begin position="86"/>
        <end position="258"/>
    </location>
</feature>
<reference evidence="3 4" key="1">
    <citation type="submission" date="2017-10" db="EMBL/GenBank/DDBJ databases">
        <title>Comparative genomics in systemic dimorphic fungi from Ajellomycetaceae.</title>
        <authorList>
            <person name="Munoz J.F."/>
            <person name="Mcewen J.G."/>
            <person name="Clay O.K."/>
            <person name="Cuomo C.A."/>
        </authorList>
    </citation>
    <scope>NUCLEOTIDE SEQUENCE [LARGE SCALE GENOMIC DNA]</scope>
    <source>
        <strain evidence="3 4">UAMH5409</strain>
    </source>
</reference>
<evidence type="ECO:0000256" key="1">
    <source>
        <dbReference type="SAM" id="SignalP"/>
    </source>
</evidence>